<dbReference type="AlphaFoldDB" id="A0A366DS65"/>
<dbReference type="Gene3D" id="3.40.91.30">
    <property type="match status" value="1"/>
</dbReference>
<organism evidence="1 2">
    <name type="scientific">Paraliobacillus ryukyuensis</name>
    <dbReference type="NCBI Taxonomy" id="200904"/>
    <lineage>
        <taxon>Bacteria</taxon>
        <taxon>Bacillati</taxon>
        <taxon>Bacillota</taxon>
        <taxon>Bacilli</taxon>
        <taxon>Bacillales</taxon>
        <taxon>Bacillaceae</taxon>
        <taxon>Paraliobacillus</taxon>
    </lineage>
</organism>
<accession>A0A366DS65</accession>
<keyword evidence="2" id="KW-1185">Reference proteome</keyword>
<gene>
    <name evidence="1" type="ORF">DES48_11712</name>
</gene>
<evidence type="ECO:0000313" key="1">
    <source>
        <dbReference type="EMBL" id="RBO92048.1"/>
    </source>
</evidence>
<proteinExistence type="predicted"/>
<name>A0A366DS65_9BACI</name>
<dbReference type="STRING" id="200904.GCA_900168775_02144"/>
<dbReference type="Pfam" id="PF06356">
    <property type="entry name" value="DUF1064"/>
    <property type="match status" value="1"/>
</dbReference>
<protein>
    <submittedName>
        <fullName evidence="1">Uncharacterized protein DUF1064</fullName>
    </submittedName>
</protein>
<dbReference type="RefSeq" id="WP_113870144.1">
    <property type="nucleotide sequence ID" value="NZ_BAABQN010000017.1"/>
</dbReference>
<dbReference type="InterPro" id="IPR009414">
    <property type="entry name" value="DUF1064"/>
</dbReference>
<comment type="caution">
    <text evidence="1">The sequence shown here is derived from an EMBL/GenBank/DDBJ whole genome shotgun (WGS) entry which is preliminary data.</text>
</comment>
<reference evidence="1 2" key="1">
    <citation type="submission" date="2018-06" db="EMBL/GenBank/DDBJ databases">
        <title>Genomic Encyclopedia of Type Strains, Phase IV (KMG-IV): sequencing the most valuable type-strain genomes for metagenomic binning, comparative biology and taxonomic classification.</title>
        <authorList>
            <person name="Goeker M."/>
        </authorList>
    </citation>
    <scope>NUCLEOTIDE SEQUENCE [LARGE SCALE GENOMIC DNA]</scope>
    <source>
        <strain evidence="1 2">DSM 15140</strain>
    </source>
</reference>
<dbReference type="Proteomes" id="UP000252254">
    <property type="component" value="Unassembled WGS sequence"/>
</dbReference>
<evidence type="ECO:0000313" key="2">
    <source>
        <dbReference type="Proteomes" id="UP000252254"/>
    </source>
</evidence>
<dbReference type="OrthoDB" id="1853564at2"/>
<dbReference type="EMBL" id="QNRI01000017">
    <property type="protein sequence ID" value="RBO92048.1"/>
    <property type="molecule type" value="Genomic_DNA"/>
</dbReference>
<sequence length="125" mass="14871">MIKQRRKSKYGNRKVEIDGHKFASKLEARYYQELKLLKKAGEIVDFSLQPKFELQPSFKKNGKTTRKITYIADFKIERSDGTIEVVDIKGHITKEFALKRKLFDYQHDVPLKVLAWNKYKGWYEV</sequence>